<dbReference type="EC" id="7.1.1.-" evidence="4"/>
<keyword evidence="2 3" id="KW-0813">Transport</keyword>
<name>A0A6J4T9H3_9BACT</name>
<feature type="domain" description="NADH:ubiquinone oxidoreductase 30kDa subunit" evidence="5">
    <location>
        <begin position="3"/>
        <end position="58"/>
    </location>
</feature>
<comment type="catalytic activity">
    <reaction evidence="4">
        <text>a quinone + NADH + 5 H(+)(in) = a quinol + NAD(+) + 4 H(+)(out)</text>
        <dbReference type="Rhea" id="RHEA:57888"/>
        <dbReference type="ChEBI" id="CHEBI:15378"/>
        <dbReference type="ChEBI" id="CHEBI:24646"/>
        <dbReference type="ChEBI" id="CHEBI:57540"/>
        <dbReference type="ChEBI" id="CHEBI:57945"/>
        <dbReference type="ChEBI" id="CHEBI:132124"/>
    </reaction>
</comment>
<comment type="function">
    <text evidence="4">NDH-1 shuttles electrons from NADH, via FMN and iron-sulfur (Fe-S) centers, to quinones in the respiratory chain.</text>
</comment>
<evidence type="ECO:0000256" key="4">
    <source>
        <dbReference type="RuleBase" id="RU003582"/>
    </source>
</evidence>
<dbReference type="InterPro" id="IPR001268">
    <property type="entry name" value="NADH_UbQ_OxRdtase_30kDa_su"/>
</dbReference>
<dbReference type="PANTHER" id="PTHR10884">
    <property type="entry name" value="NADH DEHYDROGENASE UBIQUINONE IRON-SULFUR PROTEIN 3"/>
    <property type="match status" value="1"/>
</dbReference>
<keyword evidence="4" id="KW-0874">Quinone</keyword>
<dbReference type="AlphaFoldDB" id="A0A6J4T9H3"/>
<proteinExistence type="inferred from homology"/>
<protein>
    <recommendedName>
        <fullName evidence="4">NADH-quinone oxidoreductase</fullName>
        <ecNumber evidence="4">7.1.1.-</ecNumber>
    </recommendedName>
</protein>
<feature type="non-terminal residue" evidence="6">
    <location>
        <position position="1"/>
    </location>
</feature>
<evidence type="ECO:0000256" key="1">
    <source>
        <dbReference type="ARBA" id="ARBA00007569"/>
    </source>
</evidence>
<dbReference type="SUPFAM" id="SSF143243">
    <property type="entry name" value="Nqo5-like"/>
    <property type="match status" value="1"/>
</dbReference>
<keyword evidence="6" id="KW-0830">Ubiquinone</keyword>
<dbReference type="GO" id="GO:0016651">
    <property type="term" value="F:oxidoreductase activity, acting on NAD(P)H"/>
    <property type="evidence" value="ECO:0007669"/>
    <property type="project" value="InterPro"/>
</dbReference>
<evidence type="ECO:0000256" key="3">
    <source>
        <dbReference type="RuleBase" id="RU003456"/>
    </source>
</evidence>
<comment type="similarity">
    <text evidence="1 3">Belongs to the complex I 30 kDa subunit family.</text>
</comment>
<keyword evidence="3" id="KW-0520">NAD</keyword>
<keyword evidence="3" id="KW-1278">Translocase</keyword>
<organism evidence="6">
    <name type="scientific">uncultured Thermomicrobiales bacterium</name>
    <dbReference type="NCBI Taxonomy" id="1645740"/>
    <lineage>
        <taxon>Bacteria</taxon>
        <taxon>Pseudomonadati</taxon>
        <taxon>Thermomicrobiota</taxon>
        <taxon>Thermomicrobia</taxon>
        <taxon>Thermomicrobiales</taxon>
        <taxon>environmental samples</taxon>
    </lineage>
</organism>
<evidence type="ECO:0000256" key="2">
    <source>
        <dbReference type="ARBA" id="ARBA00022448"/>
    </source>
</evidence>
<dbReference type="PANTHER" id="PTHR10884:SF14">
    <property type="entry name" value="NADH DEHYDROGENASE [UBIQUINONE] IRON-SULFUR PROTEIN 3, MITOCHONDRIAL"/>
    <property type="match status" value="1"/>
</dbReference>
<keyword evidence="6" id="KW-0560">Oxidoreductase</keyword>
<dbReference type="PROSITE" id="PS00542">
    <property type="entry name" value="COMPLEX1_30K"/>
    <property type="match status" value="1"/>
</dbReference>
<evidence type="ECO:0000313" key="6">
    <source>
        <dbReference type="EMBL" id="CAA9517665.1"/>
    </source>
</evidence>
<dbReference type="GO" id="GO:0008137">
    <property type="term" value="F:NADH dehydrogenase (ubiquinone) activity"/>
    <property type="evidence" value="ECO:0007669"/>
    <property type="project" value="InterPro"/>
</dbReference>
<dbReference type="InterPro" id="IPR020396">
    <property type="entry name" value="NADH_UbQ_OxRdtase_CS"/>
</dbReference>
<gene>
    <name evidence="6" type="ORF">AVDCRST_MAG73-1</name>
</gene>
<dbReference type="InterPro" id="IPR037232">
    <property type="entry name" value="NADH_quin_OxRdtase_su_C/D-like"/>
</dbReference>
<dbReference type="Pfam" id="PF00329">
    <property type="entry name" value="Complex1_30kDa"/>
    <property type="match status" value="1"/>
</dbReference>
<reference evidence="6" key="1">
    <citation type="submission" date="2020-02" db="EMBL/GenBank/DDBJ databases">
        <authorList>
            <person name="Meier V. D."/>
        </authorList>
    </citation>
    <scope>NUCLEOTIDE SEQUENCE</scope>
    <source>
        <strain evidence="6">AVDCRST_MAG73</strain>
    </source>
</reference>
<dbReference type="Gene3D" id="3.30.460.80">
    <property type="entry name" value="NADH:ubiquinone oxidoreductase, 30kDa subunit"/>
    <property type="match status" value="1"/>
</dbReference>
<dbReference type="GO" id="GO:0048038">
    <property type="term" value="F:quinone binding"/>
    <property type="evidence" value="ECO:0007669"/>
    <property type="project" value="UniProtKB-KW"/>
</dbReference>
<sequence length="82" mass="9790">GPVPSLVPLWNGANWLEREAYDMFGIIFEGHPNLKRMLLPDDWDEGFPLRKEYPLRGYREFPVYNTERSVPRVRTRWTGRNI</sequence>
<accession>A0A6J4T9H3</accession>
<evidence type="ECO:0000259" key="5">
    <source>
        <dbReference type="Pfam" id="PF00329"/>
    </source>
</evidence>
<dbReference type="EMBL" id="CADCWE010000001">
    <property type="protein sequence ID" value="CAA9517665.1"/>
    <property type="molecule type" value="Genomic_DNA"/>
</dbReference>